<evidence type="ECO:0000256" key="4">
    <source>
        <dbReference type="ARBA" id="ARBA00022692"/>
    </source>
</evidence>
<keyword evidence="5 7" id="KW-1133">Transmembrane helix</keyword>
<comment type="subcellular location">
    <subcellularLocation>
        <location evidence="1">Cell membrane</location>
        <topology evidence="1">Multi-pass membrane protein</topology>
    </subcellularLocation>
</comment>
<evidence type="ECO:0000256" key="6">
    <source>
        <dbReference type="ARBA" id="ARBA00023136"/>
    </source>
</evidence>
<protein>
    <recommendedName>
        <fullName evidence="10">DoxX family protein</fullName>
    </recommendedName>
</protein>
<accession>D8P9B5</accession>
<proteinExistence type="inferred from homology"/>
<dbReference type="KEGG" id="nde:NIDE0036"/>
<dbReference type="eggNOG" id="COG2259">
    <property type="taxonomic scope" value="Bacteria"/>
</dbReference>
<comment type="similarity">
    <text evidence="2">Belongs to the DoxX family.</text>
</comment>
<organism evidence="8 9">
    <name type="scientific">Nitrospira defluvii</name>
    <dbReference type="NCBI Taxonomy" id="330214"/>
    <lineage>
        <taxon>Bacteria</taxon>
        <taxon>Pseudomonadati</taxon>
        <taxon>Nitrospirota</taxon>
        <taxon>Nitrospiria</taxon>
        <taxon>Nitrospirales</taxon>
        <taxon>Nitrospiraceae</taxon>
        <taxon>Nitrospira</taxon>
    </lineage>
</organism>
<sequence>MYGFFKTDESWAGLILRVVLGGVIFAHGAQKLLGWYGGFGFEGTMGFFTQKMGLPWLVAFLVIIGESIGSLGLLAGLLTRFTAASFIVIMLGAIMTVHLPQGFFMNWFGQQTGEGFEFHLLVIGMSLALLVVGGGKWSLDGLIARWLGEPSAVQPSQTGKPAYAFRTL</sequence>
<dbReference type="Proteomes" id="UP000001660">
    <property type="component" value="Chromosome"/>
</dbReference>
<dbReference type="AlphaFoldDB" id="D8P9B5"/>
<keyword evidence="9" id="KW-1185">Reference proteome</keyword>
<evidence type="ECO:0008006" key="10">
    <source>
        <dbReference type="Google" id="ProtNLM"/>
    </source>
</evidence>
<name>D8P9B5_9BACT</name>
<feature type="transmembrane region" description="Helical" evidence="7">
    <location>
        <begin position="12"/>
        <end position="33"/>
    </location>
</feature>
<dbReference type="InterPro" id="IPR051907">
    <property type="entry name" value="DoxX-like_oxidoreductase"/>
</dbReference>
<dbReference type="PANTHER" id="PTHR33452">
    <property type="entry name" value="OXIDOREDUCTASE CATD-RELATED"/>
    <property type="match status" value="1"/>
</dbReference>
<evidence type="ECO:0000256" key="3">
    <source>
        <dbReference type="ARBA" id="ARBA00022475"/>
    </source>
</evidence>
<feature type="transmembrane region" description="Helical" evidence="7">
    <location>
        <begin position="81"/>
        <end position="99"/>
    </location>
</feature>
<dbReference type="PANTHER" id="PTHR33452:SF1">
    <property type="entry name" value="INNER MEMBRANE PROTEIN YPHA-RELATED"/>
    <property type="match status" value="1"/>
</dbReference>
<dbReference type="InterPro" id="IPR032808">
    <property type="entry name" value="DoxX"/>
</dbReference>
<keyword evidence="4 7" id="KW-0812">Transmembrane</keyword>
<dbReference type="Pfam" id="PF07681">
    <property type="entry name" value="DoxX"/>
    <property type="match status" value="1"/>
</dbReference>
<gene>
    <name evidence="8" type="ORF">NIDE0036</name>
</gene>
<dbReference type="GO" id="GO:0005886">
    <property type="term" value="C:plasma membrane"/>
    <property type="evidence" value="ECO:0007669"/>
    <property type="project" value="UniProtKB-SubCell"/>
</dbReference>
<evidence type="ECO:0000313" key="8">
    <source>
        <dbReference type="EMBL" id="CBK39824.1"/>
    </source>
</evidence>
<dbReference type="OrthoDB" id="346004at2"/>
<evidence type="ECO:0000256" key="1">
    <source>
        <dbReference type="ARBA" id="ARBA00004651"/>
    </source>
</evidence>
<dbReference type="STRING" id="330214.NIDE0036"/>
<evidence type="ECO:0000313" key="9">
    <source>
        <dbReference type="Proteomes" id="UP000001660"/>
    </source>
</evidence>
<dbReference type="HOGENOM" id="CLU_058421_3_4_0"/>
<reference evidence="8 9" key="1">
    <citation type="journal article" date="2010" name="Proc. Natl. Acad. Sci. U.S.A.">
        <title>A Nitrospira metagenome illuminates the physiology and evolution of globally important nitrite-oxidizing bacteria.</title>
        <authorList>
            <person name="Lucker S."/>
            <person name="Wagner M."/>
            <person name="Maixner F."/>
            <person name="Pelletier E."/>
            <person name="Koch H."/>
            <person name="Vacherie B."/>
            <person name="Rattei T."/>
            <person name="Sinninghe Damste J."/>
            <person name="Spieck E."/>
            <person name="Le Paslier D."/>
            <person name="Daims H."/>
        </authorList>
    </citation>
    <scope>NUCLEOTIDE SEQUENCE [LARGE SCALE GENOMIC DNA]</scope>
</reference>
<evidence type="ECO:0000256" key="5">
    <source>
        <dbReference type="ARBA" id="ARBA00022989"/>
    </source>
</evidence>
<dbReference type="EMBL" id="FP929003">
    <property type="protein sequence ID" value="CBK39824.1"/>
    <property type="molecule type" value="Genomic_DNA"/>
</dbReference>
<feature type="transmembrane region" description="Helical" evidence="7">
    <location>
        <begin position="53"/>
        <end position="74"/>
    </location>
</feature>
<keyword evidence="6 7" id="KW-0472">Membrane</keyword>
<keyword evidence="3" id="KW-1003">Cell membrane</keyword>
<feature type="transmembrane region" description="Helical" evidence="7">
    <location>
        <begin position="119"/>
        <end position="139"/>
    </location>
</feature>
<evidence type="ECO:0000256" key="7">
    <source>
        <dbReference type="SAM" id="Phobius"/>
    </source>
</evidence>
<evidence type="ECO:0000256" key="2">
    <source>
        <dbReference type="ARBA" id="ARBA00006679"/>
    </source>
</evidence>